<protein>
    <submittedName>
        <fullName evidence="3">LytTr DNA-binding domain-containing protein</fullName>
    </submittedName>
</protein>
<organism evidence="3 4">
    <name type="scientific">Thalassovita litoralis</name>
    <dbReference type="NCBI Taxonomy" id="1010611"/>
    <lineage>
        <taxon>Bacteria</taxon>
        <taxon>Pseudomonadati</taxon>
        <taxon>Pseudomonadota</taxon>
        <taxon>Alphaproteobacteria</taxon>
        <taxon>Rhodobacterales</taxon>
        <taxon>Roseobacteraceae</taxon>
        <taxon>Thalassovita</taxon>
    </lineage>
</organism>
<dbReference type="Gene3D" id="2.40.50.1020">
    <property type="entry name" value="LytTr DNA-binding domain"/>
    <property type="match status" value="1"/>
</dbReference>
<feature type="transmembrane region" description="Helical" evidence="1">
    <location>
        <begin position="113"/>
        <end position="130"/>
    </location>
</feature>
<sequence>MTAKIKQLAHNLLSRVSLLIWMLFTVAATIMGPFNTSAVLGLGQRGIYWGVMVALALSVSAVVAELVALVVPDRRRWAFDILRIIGMVLVFSPMVLLWTNFMLGDVAEYSPDLGMIALFVALVGTVTRVMRRILRDEQATFLHEEQGALALPGDAEDVPGAGADLASPENADQPRLMRRLPDGVTGPVLRLSAKDHFVEVVLPDETHSLRMRFADAIDEMDGVEGYCAHRSHWVARDAIDAVERDGARIYLRLVNRDVIPVSRTYKPRLEEAGIL</sequence>
<keyword evidence="1" id="KW-0812">Transmembrane</keyword>
<evidence type="ECO:0000313" key="4">
    <source>
        <dbReference type="Proteomes" id="UP000316030"/>
    </source>
</evidence>
<proteinExistence type="predicted"/>
<evidence type="ECO:0000313" key="3">
    <source>
        <dbReference type="EMBL" id="SMO89070.1"/>
    </source>
</evidence>
<dbReference type="SMART" id="SM00850">
    <property type="entry name" value="LytTR"/>
    <property type="match status" value="1"/>
</dbReference>
<feature type="transmembrane region" description="Helical" evidence="1">
    <location>
        <begin position="81"/>
        <end position="101"/>
    </location>
</feature>
<keyword evidence="1" id="KW-0472">Membrane</keyword>
<dbReference type="InterPro" id="IPR007492">
    <property type="entry name" value="LytTR_DNA-bd_dom"/>
</dbReference>
<keyword evidence="4" id="KW-1185">Reference proteome</keyword>
<dbReference type="Proteomes" id="UP000316030">
    <property type="component" value="Unassembled WGS sequence"/>
</dbReference>
<reference evidence="3 4" key="1">
    <citation type="submission" date="2017-05" db="EMBL/GenBank/DDBJ databases">
        <authorList>
            <person name="Varghese N."/>
            <person name="Submissions S."/>
        </authorList>
    </citation>
    <scope>NUCLEOTIDE SEQUENCE [LARGE SCALE GENOMIC DNA]</scope>
    <source>
        <strain evidence="3 4">DSM 29506</strain>
    </source>
</reference>
<dbReference type="OrthoDB" id="7028951at2"/>
<evidence type="ECO:0000259" key="2">
    <source>
        <dbReference type="PROSITE" id="PS50930"/>
    </source>
</evidence>
<feature type="transmembrane region" description="Helical" evidence="1">
    <location>
        <begin position="12"/>
        <end position="34"/>
    </location>
</feature>
<evidence type="ECO:0000256" key="1">
    <source>
        <dbReference type="SAM" id="Phobius"/>
    </source>
</evidence>
<gene>
    <name evidence="3" type="ORF">SAMN06265173_12158</name>
</gene>
<name>A0A521F0T3_9RHOB</name>
<dbReference type="PROSITE" id="PS50930">
    <property type="entry name" value="HTH_LYTTR"/>
    <property type="match status" value="1"/>
</dbReference>
<dbReference type="EMBL" id="FXTO01000021">
    <property type="protein sequence ID" value="SMO89070.1"/>
    <property type="molecule type" value="Genomic_DNA"/>
</dbReference>
<feature type="domain" description="HTH LytTR-type" evidence="2">
    <location>
        <begin position="188"/>
        <end position="275"/>
    </location>
</feature>
<feature type="transmembrane region" description="Helical" evidence="1">
    <location>
        <begin position="46"/>
        <end position="69"/>
    </location>
</feature>
<keyword evidence="3" id="KW-0238">DNA-binding</keyword>
<dbReference type="RefSeq" id="WP_142494166.1">
    <property type="nucleotide sequence ID" value="NZ_FXTO01000021.1"/>
</dbReference>
<dbReference type="AlphaFoldDB" id="A0A521F0T3"/>
<dbReference type="GO" id="GO:0003677">
    <property type="term" value="F:DNA binding"/>
    <property type="evidence" value="ECO:0007669"/>
    <property type="project" value="UniProtKB-KW"/>
</dbReference>
<accession>A0A521F0T3</accession>
<dbReference type="Pfam" id="PF04397">
    <property type="entry name" value="LytTR"/>
    <property type="match status" value="1"/>
</dbReference>
<keyword evidence="1" id="KW-1133">Transmembrane helix</keyword>